<sequence length="189" mass="19322">MKYAIILGFAALAVALPQYGGNRNGGGRDDYGPASSNYGPASSNYGPAGGNYGPAGGNYGPAGGNYGPSGIAGTIAGEISYDISKGISTGISTGIEKGIECAFTDRYRCKNVAGQEVPVPENLEAKSDIARRQGFGNLFGGNRPGVEAEETEEVESEIETEGEPIPVLEIPAAAQVAPPTQGFAPFAEE</sequence>
<reference evidence="2 4" key="1">
    <citation type="submission" date="2019-11" db="EMBL/GenBank/DDBJ databases">
        <title>Venturia inaequalis Genome Resource.</title>
        <authorList>
            <person name="Lichtner F.J."/>
        </authorList>
    </citation>
    <scope>NUCLEOTIDE SEQUENCE [LARGE SCALE GENOMIC DNA]</scope>
    <source>
        <strain evidence="2">Bline_iso_100314</strain>
        <strain evidence="3 5">DMI_063113</strain>
    </source>
</reference>
<feature type="chain" id="PRO_5044690770" evidence="1">
    <location>
        <begin position="16"/>
        <end position="189"/>
    </location>
</feature>
<evidence type="ECO:0000313" key="2">
    <source>
        <dbReference type="EMBL" id="KAE9984047.1"/>
    </source>
</evidence>
<protein>
    <submittedName>
        <fullName evidence="2">Uncharacterized protein</fullName>
    </submittedName>
</protein>
<evidence type="ECO:0000313" key="5">
    <source>
        <dbReference type="Proteomes" id="UP000490939"/>
    </source>
</evidence>
<evidence type="ECO:0000313" key="4">
    <source>
        <dbReference type="Proteomes" id="UP000433883"/>
    </source>
</evidence>
<accession>A0A8H3V6G2</accession>
<dbReference type="AlphaFoldDB" id="A0A8H3V6G2"/>
<dbReference type="EMBL" id="WNWR01000036">
    <property type="protein sequence ID" value="KAE9993168.1"/>
    <property type="molecule type" value="Genomic_DNA"/>
</dbReference>
<dbReference type="EMBL" id="WNWQ01000021">
    <property type="protein sequence ID" value="KAE9984047.1"/>
    <property type="molecule type" value="Genomic_DNA"/>
</dbReference>
<dbReference type="Proteomes" id="UP000490939">
    <property type="component" value="Unassembled WGS sequence"/>
</dbReference>
<feature type="signal peptide" evidence="1">
    <location>
        <begin position="1"/>
        <end position="15"/>
    </location>
</feature>
<keyword evidence="5" id="KW-1185">Reference proteome</keyword>
<comment type="caution">
    <text evidence="2">The sequence shown here is derived from an EMBL/GenBank/DDBJ whole genome shotgun (WGS) entry which is preliminary data.</text>
</comment>
<organism evidence="2 4">
    <name type="scientific">Venturia inaequalis</name>
    <name type="common">Apple scab fungus</name>
    <dbReference type="NCBI Taxonomy" id="5025"/>
    <lineage>
        <taxon>Eukaryota</taxon>
        <taxon>Fungi</taxon>
        <taxon>Dikarya</taxon>
        <taxon>Ascomycota</taxon>
        <taxon>Pezizomycotina</taxon>
        <taxon>Dothideomycetes</taxon>
        <taxon>Pleosporomycetidae</taxon>
        <taxon>Venturiales</taxon>
        <taxon>Venturiaceae</taxon>
        <taxon>Venturia</taxon>
    </lineage>
</organism>
<proteinExistence type="predicted"/>
<name>A0A8H3V6G2_VENIN</name>
<dbReference type="Proteomes" id="UP000433883">
    <property type="component" value="Unassembled WGS sequence"/>
</dbReference>
<keyword evidence="1" id="KW-0732">Signal</keyword>
<evidence type="ECO:0000313" key="3">
    <source>
        <dbReference type="EMBL" id="KAE9993168.1"/>
    </source>
</evidence>
<gene>
    <name evidence="2" type="ORF">BLS_003198</name>
    <name evidence="3" type="ORF">EG327_006167</name>
</gene>
<evidence type="ECO:0000256" key="1">
    <source>
        <dbReference type="SAM" id="SignalP"/>
    </source>
</evidence>
<dbReference type="OrthoDB" id="10499966at2759"/>